<dbReference type="PROSITE" id="PS50943">
    <property type="entry name" value="HTH_CROC1"/>
    <property type="match status" value="1"/>
</dbReference>
<organism evidence="2 3">
    <name type="scientific">Comamonas testosteroni</name>
    <name type="common">Pseudomonas testosteroni</name>
    <dbReference type="NCBI Taxonomy" id="285"/>
    <lineage>
        <taxon>Bacteria</taxon>
        <taxon>Pseudomonadati</taxon>
        <taxon>Pseudomonadota</taxon>
        <taxon>Betaproteobacteria</taxon>
        <taxon>Burkholderiales</taxon>
        <taxon>Comamonadaceae</taxon>
        <taxon>Comamonas</taxon>
    </lineage>
</organism>
<evidence type="ECO:0000259" key="1">
    <source>
        <dbReference type="PROSITE" id="PS50943"/>
    </source>
</evidence>
<sequence length="116" mass="12711">MTVETFKQIGERLREERTRIAYSQIAFSDACEINRGTLSNWEKGDQTPSAAALGVMATLGVDVLYVVTGQRANASESTLAPAERELLQAWRNSTSEGRTALEAVAKLAFSSEEKEK</sequence>
<feature type="domain" description="HTH cro/C1-type" evidence="1">
    <location>
        <begin position="13"/>
        <end position="66"/>
    </location>
</feature>
<dbReference type="AlphaFoldDB" id="A0A5A7M8N9"/>
<evidence type="ECO:0000313" key="3">
    <source>
        <dbReference type="Proteomes" id="UP000323105"/>
    </source>
</evidence>
<dbReference type="CDD" id="cd00093">
    <property type="entry name" value="HTH_XRE"/>
    <property type="match status" value="1"/>
</dbReference>
<dbReference type="Pfam" id="PF01381">
    <property type="entry name" value="HTH_3"/>
    <property type="match status" value="1"/>
</dbReference>
<gene>
    <name evidence="2" type="ORF">CTTA_0254</name>
</gene>
<dbReference type="SUPFAM" id="SSF47413">
    <property type="entry name" value="lambda repressor-like DNA-binding domains"/>
    <property type="match status" value="1"/>
</dbReference>
<name>A0A5A7M8N9_COMTE</name>
<dbReference type="RefSeq" id="WP_149354379.1">
    <property type="nucleotide sequence ID" value="NZ_BKBW01000001.1"/>
</dbReference>
<comment type="caution">
    <text evidence="2">The sequence shown here is derived from an EMBL/GenBank/DDBJ whole genome shotgun (WGS) entry which is preliminary data.</text>
</comment>
<dbReference type="Gene3D" id="1.10.260.40">
    <property type="entry name" value="lambda repressor-like DNA-binding domains"/>
    <property type="match status" value="1"/>
</dbReference>
<dbReference type="GO" id="GO:0003677">
    <property type="term" value="F:DNA binding"/>
    <property type="evidence" value="ECO:0007669"/>
    <property type="project" value="InterPro"/>
</dbReference>
<proteinExistence type="predicted"/>
<accession>A0A5A7M8N9</accession>
<dbReference type="SMART" id="SM00530">
    <property type="entry name" value="HTH_XRE"/>
    <property type="match status" value="1"/>
</dbReference>
<dbReference type="InterPro" id="IPR010982">
    <property type="entry name" value="Lambda_DNA-bd_dom_sf"/>
</dbReference>
<dbReference type="InterPro" id="IPR001387">
    <property type="entry name" value="Cro/C1-type_HTH"/>
</dbReference>
<dbReference type="Proteomes" id="UP000323105">
    <property type="component" value="Unassembled WGS sequence"/>
</dbReference>
<protein>
    <recommendedName>
        <fullName evidence="1">HTH cro/C1-type domain-containing protein</fullName>
    </recommendedName>
</protein>
<reference evidence="2 3" key="1">
    <citation type="journal article" date="2019" name="Microbiol. Resour. Announc.">
        <title>Draft Genome Sequence of Comamonas testosteroni TA441, a Bacterium That Has a Cryptic Phenol Degradation Gene Cluster.</title>
        <authorList>
            <person name="Arai H."/>
            <person name="Ishii M."/>
        </authorList>
    </citation>
    <scope>NUCLEOTIDE SEQUENCE [LARGE SCALE GENOMIC DNA]</scope>
    <source>
        <strain evidence="2 3">TA441</strain>
    </source>
</reference>
<dbReference type="EMBL" id="BKBW01000001">
    <property type="protein sequence ID" value="GEQ73249.1"/>
    <property type="molecule type" value="Genomic_DNA"/>
</dbReference>
<evidence type="ECO:0000313" key="2">
    <source>
        <dbReference type="EMBL" id="GEQ73249.1"/>
    </source>
</evidence>